<gene>
    <name evidence="1" type="ORF">APLA_LOCUS2339</name>
</gene>
<accession>A0A8S0YZT8</accession>
<reference evidence="1 2" key="1">
    <citation type="submission" date="2020-04" db="EMBL/GenBank/DDBJ databases">
        <authorList>
            <person name="Wallbank WR R."/>
            <person name="Pardo Diaz C."/>
            <person name="Kozak K."/>
            <person name="Martin S."/>
            <person name="Jiggins C."/>
            <person name="Moest M."/>
            <person name="Warren A I."/>
            <person name="Byers J.R.P. K."/>
            <person name="Montejo-Kovacevich G."/>
            <person name="Yen C E."/>
        </authorList>
    </citation>
    <scope>NUCLEOTIDE SEQUENCE [LARGE SCALE GENOMIC DNA]</scope>
</reference>
<proteinExistence type="predicted"/>
<dbReference type="EMBL" id="CADEBD010000226">
    <property type="protein sequence ID" value="CAB3225614.1"/>
    <property type="molecule type" value="Genomic_DNA"/>
</dbReference>
<evidence type="ECO:0000313" key="2">
    <source>
        <dbReference type="Proteomes" id="UP000494256"/>
    </source>
</evidence>
<organism evidence="1 2">
    <name type="scientific">Arctia plantaginis</name>
    <name type="common">Wood tiger moth</name>
    <name type="synonym">Phalaena plantaginis</name>
    <dbReference type="NCBI Taxonomy" id="874455"/>
    <lineage>
        <taxon>Eukaryota</taxon>
        <taxon>Metazoa</taxon>
        <taxon>Ecdysozoa</taxon>
        <taxon>Arthropoda</taxon>
        <taxon>Hexapoda</taxon>
        <taxon>Insecta</taxon>
        <taxon>Pterygota</taxon>
        <taxon>Neoptera</taxon>
        <taxon>Endopterygota</taxon>
        <taxon>Lepidoptera</taxon>
        <taxon>Glossata</taxon>
        <taxon>Ditrysia</taxon>
        <taxon>Noctuoidea</taxon>
        <taxon>Erebidae</taxon>
        <taxon>Arctiinae</taxon>
        <taxon>Arctia</taxon>
    </lineage>
</organism>
<protein>
    <submittedName>
        <fullName evidence="1">Uncharacterized protein</fullName>
    </submittedName>
</protein>
<sequence>MTDTKESFVKEICTFDSSMLPHCRPKLEQHLRRSRYVSSTWNNATHAAPTNLEPSSIVWYKQNNMLSFNWFEGEQVPAAVDEIHTWHSR</sequence>
<dbReference type="AlphaFoldDB" id="A0A8S0YZT8"/>
<evidence type="ECO:0000313" key="1">
    <source>
        <dbReference type="EMBL" id="CAB3225614.1"/>
    </source>
</evidence>
<comment type="caution">
    <text evidence="1">The sequence shown here is derived from an EMBL/GenBank/DDBJ whole genome shotgun (WGS) entry which is preliminary data.</text>
</comment>
<dbReference type="Proteomes" id="UP000494256">
    <property type="component" value="Unassembled WGS sequence"/>
</dbReference>
<name>A0A8S0YZT8_ARCPL</name>